<evidence type="ECO:0000313" key="3">
    <source>
        <dbReference type="Proteomes" id="UP000324222"/>
    </source>
</evidence>
<dbReference type="AlphaFoldDB" id="A0A5B7CTE0"/>
<sequence length="131" mass="13908">MKADQQVGWNEWRSADPINDAVLSDAEQLLQRPPAARIPAAALGPPSVPRMGRGAARGGQGCQSARATTACGRRQEAAGRGSLPRGESEAGESLSSPTVRVWMTQAGRVTKEAAASVWECRLFLNVQVPTR</sequence>
<comment type="caution">
    <text evidence="2">The sequence shown here is derived from an EMBL/GenBank/DDBJ whole genome shotgun (WGS) entry which is preliminary data.</text>
</comment>
<name>A0A5B7CTE0_PORTR</name>
<feature type="region of interest" description="Disordered" evidence="1">
    <location>
        <begin position="39"/>
        <end position="96"/>
    </location>
</feature>
<keyword evidence="3" id="KW-1185">Reference proteome</keyword>
<evidence type="ECO:0000256" key="1">
    <source>
        <dbReference type="SAM" id="MobiDB-lite"/>
    </source>
</evidence>
<evidence type="ECO:0000313" key="2">
    <source>
        <dbReference type="EMBL" id="MPC12505.1"/>
    </source>
</evidence>
<dbReference type="Proteomes" id="UP000324222">
    <property type="component" value="Unassembled WGS sequence"/>
</dbReference>
<reference evidence="2 3" key="1">
    <citation type="submission" date="2019-05" db="EMBL/GenBank/DDBJ databases">
        <title>Another draft genome of Portunus trituberculatus and its Hox gene families provides insights of decapod evolution.</title>
        <authorList>
            <person name="Jeong J.-H."/>
            <person name="Song I."/>
            <person name="Kim S."/>
            <person name="Choi T."/>
            <person name="Kim D."/>
            <person name="Ryu S."/>
            <person name="Kim W."/>
        </authorList>
    </citation>
    <scope>NUCLEOTIDE SEQUENCE [LARGE SCALE GENOMIC DNA]</scope>
    <source>
        <tissue evidence="2">Muscle</tissue>
    </source>
</reference>
<accession>A0A5B7CTE0</accession>
<organism evidence="2 3">
    <name type="scientific">Portunus trituberculatus</name>
    <name type="common">Swimming crab</name>
    <name type="synonym">Neptunus trituberculatus</name>
    <dbReference type="NCBI Taxonomy" id="210409"/>
    <lineage>
        <taxon>Eukaryota</taxon>
        <taxon>Metazoa</taxon>
        <taxon>Ecdysozoa</taxon>
        <taxon>Arthropoda</taxon>
        <taxon>Crustacea</taxon>
        <taxon>Multicrustacea</taxon>
        <taxon>Malacostraca</taxon>
        <taxon>Eumalacostraca</taxon>
        <taxon>Eucarida</taxon>
        <taxon>Decapoda</taxon>
        <taxon>Pleocyemata</taxon>
        <taxon>Brachyura</taxon>
        <taxon>Eubrachyura</taxon>
        <taxon>Portunoidea</taxon>
        <taxon>Portunidae</taxon>
        <taxon>Portuninae</taxon>
        <taxon>Portunus</taxon>
    </lineage>
</organism>
<protein>
    <submittedName>
        <fullName evidence="2">Uncharacterized protein</fullName>
    </submittedName>
</protein>
<feature type="compositionally biased region" description="Low complexity" evidence="1">
    <location>
        <begin position="39"/>
        <end position="54"/>
    </location>
</feature>
<proteinExistence type="predicted"/>
<gene>
    <name evidence="2" type="ORF">E2C01_005204</name>
</gene>
<dbReference type="EMBL" id="VSRR010000220">
    <property type="protein sequence ID" value="MPC12505.1"/>
    <property type="molecule type" value="Genomic_DNA"/>
</dbReference>